<comment type="catalytic activity">
    <reaction evidence="10 12">
        <text>ATP + H2O = ADP + phosphate + H(+)</text>
        <dbReference type="Rhea" id="RHEA:13065"/>
        <dbReference type="ChEBI" id="CHEBI:15377"/>
        <dbReference type="ChEBI" id="CHEBI:15378"/>
        <dbReference type="ChEBI" id="CHEBI:30616"/>
        <dbReference type="ChEBI" id="CHEBI:43474"/>
        <dbReference type="ChEBI" id="CHEBI:456216"/>
        <dbReference type="EC" id="5.6.2.3"/>
    </reaction>
</comment>
<keyword evidence="4 12" id="KW-0547">Nucleotide-binding</keyword>
<dbReference type="EC" id="5.6.2.3" evidence="11 12"/>
<protein>
    <recommendedName>
        <fullName evidence="11 12">Replicative DNA helicase</fullName>
        <ecNumber evidence="11 12">5.6.2.3</ecNumber>
    </recommendedName>
</protein>
<keyword evidence="16" id="KW-1185">Reference proteome</keyword>
<evidence type="ECO:0000256" key="5">
    <source>
        <dbReference type="ARBA" id="ARBA00022801"/>
    </source>
</evidence>
<comment type="function">
    <text evidence="12">The main replicative DNA helicase, it participates in initiation and elongation during chromosome replication. Travels ahead of the DNA replisome, separating dsDNA into templates for DNA synthesis. A processive ATP-dependent 5'-3' DNA helicase it has DNA-dependent ATPase activity.</text>
</comment>
<dbReference type="Proteomes" id="UP000286075">
    <property type="component" value="Unassembled WGS sequence"/>
</dbReference>
<evidence type="ECO:0000256" key="7">
    <source>
        <dbReference type="ARBA" id="ARBA00022840"/>
    </source>
</evidence>
<dbReference type="GO" id="GO:0043139">
    <property type="term" value="F:5'-3' DNA helicase activity"/>
    <property type="evidence" value="ECO:0007669"/>
    <property type="project" value="UniProtKB-EC"/>
</dbReference>
<dbReference type="SUPFAM" id="SSF52540">
    <property type="entry name" value="P-loop containing nucleoside triphosphate hydrolases"/>
    <property type="match status" value="1"/>
</dbReference>
<dbReference type="InterPro" id="IPR007692">
    <property type="entry name" value="DNA_helicase_DnaB"/>
</dbReference>
<dbReference type="PROSITE" id="PS51199">
    <property type="entry name" value="SF4_HELICASE"/>
    <property type="match status" value="1"/>
</dbReference>
<evidence type="ECO:0000256" key="10">
    <source>
        <dbReference type="ARBA" id="ARBA00048954"/>
    </source>
</evidence>
<comment type="similarity">
    <text evidence="1 12">Belongs to the helicase family. DnaB subfamily.</text>
</comment>
<dbReference type="CDD" id="cd00984">
    <property type="entry name" value="DnaB_C"/>
    <property type="match status" value="1"/>
</dbReference>
<dbReference type="GO" id="GO:0005829">
    <property type="term" value="C:cytosol"/>
    <property type="evidence" value="ECO:0007669"/>
    <property type="project" value="TreeGrafter"/>
</dbReference>
<dbReference type="GeneID" id="92713619"/>
<evidence type="ECO:0000256" key="6">
    <source>
        <dbReference type="ARBA" id="ARBA00022806"/>
    </source>
</evidence>
<reference evidence="15" key="1">
    <citation type="submission" date="2016-11" db="EMBL/GenBank/DDBJ databases">
        <authorList>
            <person name="Jaros S."/>
            <person name="Januszkiewicz K."/>
            <person name="Wedrychowicz H."/>
        </authorList>
    </citation>
    <scope>NUCLEOTIDE SEQUENCE [LARGE SCALE GENOMIC DNA]</scope>
    <source>
        <strain evidence="15">DSM 26884</strain>
    </source>
</reference>
<evidence type="ECO:0000256" key="4">
    <source>
        <dbReference type="ARBA" id="ARBA00022741"/>
    </source>
</evidence>
<evidence type="ECO:0000256" key="2">
    <source>
        <dbReference type="ARBA" id="ARBA00022515"/>
    </source>
</evidence>
<keyword evidence="5 12" id="KW-0378">Hydrolase</keyword>
<evidence type="ECO:0000259" key="13">
    <source>
        <dbReference type="PROSITE" id="PS51199"/>
    </source>
</evidence>
<gene>
    <name evidence="14" type="primary">dnaB</name>
    <name evidence="14" type="ORF">DXA68_08520</name>
    <name evidence="15" type="ORF">SAMN05444350_12474</name>
</gene>
<keyword evidence="7 12" id="KW-0067">ATP-binding</keyword>
<dbReference type="Proteomes" id="UP000184192">
    <property type="component" value="Unassembled WGS sequence"/>
</dbReference>
<dbReference type="InterPro" id="IPR007694">
    <property type="entry name" value="DNA_helicase_DnaB-like_C"/>
</dbReference>
<keyword evidence="9" id="KW-0413">Isomerase</keyword>
<accession>A0A1M6IQU7</accession>
<organism evidence="15 16">
    <name type="scientific">Bacteroides stercorirosoris</name>
    <dbReference type="NCBI Taxonomy" id="871324"/>
    <lineage>
        <taxon>Bacteria</taxon>
        <taxon>Pseudomonadati</taxon>
        <taxon>Bacteroidota</taxon>
        <taxon>Bacteroidia</taxon>
        <taxon>Bacteroidales</taxon>
        <taxon>Bacteroidaceae</taxon>
        <taxon>Bacteroides</taxon>
    </lineage>
</organism>
<dbReference type="GO" id="GO:0005524">
    <property type="term" value="F:ATP binding"/>
    <property type="evidence" value="ECO:0007669"/>
    <property type="project" value="UniProtKB-UniRule"/>
</dbReference>
<dbReference type="RefSeq" id="WP_025831170.1">
    <property type="nucleotide sequence ID" value="NZ_CABMFG010000011.1"/>
</dbReference>
<dbReference type="GO" id="GO:0016787">
    <property type="term" value="F:hydrolase activity"/>
    <property type="evidence" value="ECO:0007669"/>
    <property type="project" value="UniProtKB-KW"/>
</dbReference>
<dbReference type="InterPro" id="IPR036185">
    <property type="entry name" value="DNA_heli_DnaB-like_N_sf"/>
</dbReference>
<keyword evidence="2 12" id="KW-0639">Primosome</keyword>
<evidence type="ECO:0000313" key="15">
    <source>
        <dbReference type="EMBL" id="SHJ36840.1"/>
    </source>
</evidence>
<dbReference type="PANTHER" id="PTHR30153:SF2">
    <property type="entry name" value="REPLICATIVE DNA HELICASE"/>
    <property type="match status" value="1"/>
</dbReference>
<reference evidence="16" key="2">
    <citation type="submission" date="2016-11" db="EMBL/GenBank/DDBJ databases">
        <authorList>
            <person name="Varghese N."/>
            <person name="Submissions S."/>
        </authorList>
    </citation>
    <scope>NUCLEOTIDE SEQUENCE [LARGE SCALE GENOMIC DNA]</scope>
    <source>
        <strain evidence="16">DSM 26884</strain>
    </source>
</reference>
<reference evidence="14 17" key="3">
    <citation type="submission" date="2018-08" db="EMBL/GenBank/DDBJ databases">
        <title>A genome reference for cultivated species of the human gut microbiota.</title>
        <authorList>
            <person name="Zou Y."/>
            <person name="Xue W."/>
            <person name="Luo G."/>
        </authorList>
    </citation>
    <scope>NUCLEOTIDE SEQUENCE [LARGE SCALE GENOMIC DNA]</scope>
    <source>
        <strain evidence="14 17">OF03-9BH</strain>
    </source>
</reference>
<keyword evidence="3 12" id="KW-0235">DNA replication</keyword>
<keyword evidence="6 12" id="KW-0347">Helicase</keyword>
<evidence type="ECO:0000256" key="9">
    <source>
        <dbReference type="ARBA" id="ARBA00023235"/>
    </source>
</evidence>
<evidence type="ECO:0000256" key="3">
    <source>
        <dbReference type="ARBA" id="ARBA00022705"/>
    </source>
</evidence>
<evidence type="ECO:0000256" key="1">
    <source>
        <dbReference type="ARBA" id="ARBA00008428"/>
    </source>
</evidence>
<dbReference type="GO" id="GO:0003677">
    <property type="term" value="F:DNA binding"/>
    <property type="evidence" value="ECO:0007669"/>
    <property type="project" value="UniProtKB-UniRule"/>
</dbReference>
<evidence type="ECO:0000313" key="17">
    <source>
        <dbReference type="Proteomes" id="UP000286075"/>
    </source>
</evidence>
<dbReference type="Pfam" id="PF00772">
    <property type="entry name" value="DnaB"/>
    <property type="match status" value="1"/>
</dbReference>
<dbReference type="eggNOG" id="COG0305">
    <property type="taxonomic scope" value="Bacteria"/>
</dbReference>
<dbReference type="GO" id="GO:0006269">
    <property type="term" value="P:DNA replication, synthesis of primer"/>
    <property type="evidence" value="ECO:0007669"/>
    <property type="project" value="UniProtKB-UniRule"/>
</dbReference>
<evidence type="ECO:0000256" key="8">
    <source>
        <dbReference type="ARBA" id="ARBA00023125"/>
    </source>
</evidence>
<evidence type="ECO:0000256" key="11">
    <source>
        <dbReference type="NCBIfam" id="TIGR00665"/>
    </source>
</evidence>
<dbReference type="SUPFAM" id="SSF48024">
    <property type="entry name" value="N-terminal domain of DnaB helicase"/>
    <property type="match status" value="1"/>
</dbReference>
<dbReference type="EMBL" id="QSCF01000011">
    <property type="protein sequence ID" value="RGX79268.1"/>
    <property type="molecule type" value="Genomic_DNA"/>
</dbReference>
<proteinExistence type="inferred from homology"/>
<dbReference type="Gene3D" id="1.10.860.10">
    <property type="entry name" value="DNAb Helicase, Chain A"/>
    <property type="match status" value="1"/>
</dbReference>
<dbReference type="Gene3D" id="3.40.50.300">
    <property type="entry name" value="P-loop containing nucleotide triphosphate hydrolases"/>
    <property type="match status" value="1"/>
</dbReference>
<dbReference type="Pfam" id="PF03796">
    <property type="entry name" value="DnaB_C"/>
    <property type="match status" value="1"/>
</dbReference>
<dbReference type="EMBL" id="FQZN01000024">
    <property type="protein sequence ID" value="SHJ36840.1"/>
    <property type="molecule type" value="Genomic_DNA"/>
</dbReference>
<dbReference type="InterPro" id="IPR007693">
    <property type="entry name" value="DNA_helicase_DnaB-like_N"/>
</dbReference>
<dbReference type="OrthoDB" id="1004698at2"/>
<dbReference type="InterPro" id="IPR016136">
    <property type="entry name" value="DNA_helicase_N/primase_C"/>
</dbReference>
<evidence type="ECO:0000256" key="12">
    <source>
        <dbReference type="RuleBase" id="RU362085"/>
    </source>
</evidence>
<dbReference type="GO" id="GO:1990077">
    <property type="term" value="C:primosome complex"/>
    <property type="evidence" value="ECO:0007669"/>
    <property type="project" value="UniProtKB-UniRule"/>
</dbReference>
<dbReference type="NCBIfam" id="TIGR00665">
    <property type="entry name" value="DnaB"/>
    <property type="match status" value="1"/>
</dbReference>
<keyword evidence="8 12" id="KW-0238">DNA-binding</keyword>
<feature type="domain" description="SF4 helicase" evidence="13">
    <location>
        <begin position="177"/>
        <end position="450"/>
    </location>
</feature>
<name>A0A1M6IQU7_9BACE</name>
<dbReference type="PANTHER" id="PTHR30153">
    <property type="entry name" value="REPLICATIVE DNA HELICASE DNAB"/>
    <property type="match status" value="1"/>
</dbReference>
<evidence type="ECO:0000313" key="16">
    <source>
        <dbReference type="Proteomes" id="UP000184192"/>
    </source>
</evidence>
<dbReference type="AlphaFoldDB" id="A0A1M6IQU7"/>
<sequence length="458" mass="50547">MAEILNPHDAELEEVVLGACLLETAAMTLVADKLRAEMFYEQSHSEIFSALLAMYHTGKRIDIITVRLELAARGKLDAVGGPFRLTQLTSRVASSAHLEQHAAILREQYVRREAIIGMHRLLAAASDVTIDMSETLVELHNLADHLEGEAAFDDYLRNMDQLMQDTLKLMDGRVANNREGVTGIPTGLADLDRMTAGWQSGELVIIAARPSIGKTAFGLHLALAGGRAGKYVVVYSLEMQGEQLGDRWIASAAADINASHIRTGLMTADEQQQALDTARELSRLPVYVDDNPKMGMDHIRSSARLLKSKGRCDCIIIDYLQLCEMASGQKNRNREQEVAEASRKAKLMAKELGVPVILLCQLNRECEGRGDHRPALSDLRESGAIEQDADLVMLLYRPAVYGIPTERKSKYPSEGLGVVIVAKHRNGETGDVYFGHNASMTKIGEYVPPLEWMMRNAK</sequence>
<evidence type="ECO:0000313" key="14">
    <source>
        <dbReference type="EMBL" id="RGX79268.1"/>
    </source>
</evidence>
<dbReference type="InterPro" id="IPR027417">
    <property type="entry name" value="P-loop_NTPase"/>
</dbReference>